<comment type="similarity">
    <text evidence="2">Belongs to the bacterial solute-binding protein 8 family.</text>
</comment>
<evidence type="ECO:0000313" key="10">
    <source>
        <dbReference type="EMBL" id="RJX39910.1"/>
    </source>
</evidence>
<evidence type="ECO:0000313" key="11">
    <source>
        <dbReference type="Proteomes" id="UP000267798"/>
    </source>
</evidence>
<proteinExistence type="inferred from homology"/>
<dbReference type="AlphaFoldDB" id="A0A3A6PHZ3"/>
<dbReference type="PANTHER" id="PTHR30532:SF26">
    <property type="entry name" value="IRON(3+)-HYDROXAMATE-BINDING PROTEIN FHUD"/>
    <property type="match status" value="1"/>
</dbReference>
<dbReference type="PROSITE" id="PS50983">
    <property type="entry name" value="FE_B12_PBP"/>
    <property type="match status" value="1"/>
</dbReference>
<evidence type="ECO:0000256" key="2">
    <source>
        <dbReference type="ARBA" id="ARBA00008814"/>
    </source>
</evidence>
<dbReference type="OrthoDB" id="2660924at2"/>
<dbReference type="InterPro" id="IPR051313">
    <property type="entry name" value="Bact_iron-sidero_bind"/>
</dbReference>
<dbReference type="Proteomes" id="UP000267798">
    <property type="component" value="Unassembled WGS sequence"/>
</dbReference>
<feature type="domain" description="Fe/B12 periplasmic-binding" evidence="9">
    <location>
        <begin position="265"/>
        <end position="520"/>
    </location>
</feature>
<evidence type="ECO:0000256" key="5">
    <source>
        <dbReference type="ARBA" id="ARBA00023015"/>
    </source>
</evidence>
<keyword evidence="5" id="KW-0805">Transcription regulation</keyword>
<organism evidence="10 11">
    <name type="scientific">Paenibacillus pinisoli</name>
    <dbReference type="NCBI Taxonomy" id="1276110"/>
    <lineage>
        <taxon>Bacteria</taxon>
        <taxon>Bacillati</taxon>
        <taxon>Bacillota</taxon>
        <taxon>Bacilli</taxon>
        <taxon>Bacillales</taxon>
        <taxon>Paenibacillaceae</taxon>
        <taxon>Paenibacillus</taxon>
    </lineage>
</organism>
<evidence type="ECO:0000256" key="1">
    <source>
        <dbReference type="ARBA" id="ARBA00004196"/>
    </source>
</evidence>
<keyword evidence="6" id="KW-0238">DNA-binding</keyword>
<dbReference type="Pfam" id="PF12833">
    <property type="entry name" value="HTH_18"/>
    <property type="match status" value="1"/>
</dbReference>
<evidence type="ECO:0000256" key="7">
    <source>
        <dbReference type="ARBA" id="ARBA00023163"/>
    </source>
</evidence>
<dbReference type="GO" id="GO:0030288">
    <property type="term" value="C:outer membrane-bounded periplasmic space"/>
    <property type="evidence" value="ECO:0007669"/>
    <property type="project" value="TreeGrafter"/>
</dbReference>
<dbReference type="Gene3D" id="1.10.10.60">
    <property type="entry name" value="Homeodomain-like"/>
    <property type="match status" value="2"/>
</dbReference>
<name>A0A3A6PHZ3_9BACL</name>
<dbReference type="InterPro" id="IPR018060">
    <property type="entry name" value="HTH_AraC"/>
</dbReference>
<comment type="subcellular location">
    <subcellularLocation>
        <location evidence="1">Cell envelope</location>
    </subcellularLocation>
</comment>
<dbReference type="InterPro" id="IPR009057">
    <property type="entry name" value="Homeodomain-like_sf"/>
</dbReference>
<dbReference type="PROSITE" id="PS01124">
    <property type="entry name" value="HTH_ARAC_FAMILY_2"/>
    <property type="match status" value="1"/>
</dbReference>
<comment type="caution">
    <text evidence="10">The sequence shown here is derived from an EMBL/GenBank/DDBJ whole genome shotgun (WGS) entry which is preliminary data.</text>
</comment>
<dbReference type="InterPro" id="IPR018062">
    <property type="entry name" value="HTH_AraC-typ_CS"/>
</dbReference>
<gene>
    <name evidence="10" type="ORF">D3P09_11005</name>
</gene>
<dbReference type="SMART" id="SM00342">
    <property type="entry name" value="HTH_ARAC"/>
    <property type="match status" value="1"/>
</dbReference>
<protein>
    <submittedName>
        <fullName evidence="10">Helix-turn-helix domain-containing protein</fullName>
    </submittedName>
</protein>
<feature type="domain" description="HTH araC/xylS-type" evidence="8">
    <location>
        <begin position="163"/>
        <end position="261"/>
    </location>
</feature>
<dbReference type="SUPFAM" id="SSF46689">
    <property type="entry name" value="Homeodomain-like"/>
    <property type="match status" value="2"/>
</dbReference>
<reference evidence="10 11" key="1">
    <citation type="submission" date="2018-09" db="EMBL/GenBank/DDBJ databases">
        <title>Paenibacillus aracenensis nov. sp. isolated from a cave in southern Spain.</title>
        <authorList>
            <person name="Jurado V."/>
            <person name="Gutierrez-Patricio S."/>
            <person name="Gonzalez-Pimentel J.L."/>
            <person name="Miller A.Z."/>
            <person name="Laiz L."/>
            <person name="Saiz-Jimenez C."/>
        </authorList>
    </citation>
    <scope>NUCLEOTIDE SEQUENCE [LARGE SCALE GENOMIC DNA]</scope>
    <source>
        <strain evidence="10 11">JCM 19203</strain>
    </source>
</reference>
<accession>A0A3A6PHZ3</accession>
<dbReference type="GO" id="GO:0003700">
    <property type="term" value="F:DNA-binding transcription factor activity"/>
    <property type="evidence" value="ECO:0007669"/>
    <property type="project" value="InterPro"/>
</dbReference>
<dbReference type="PROSITE" id="PS00041">
    <property type="entry name" value="HTH_ARAC_FAMILY_1"/>
    <property type="match status" value="1"/>
</dbReference>
<evidence type="ECO:0000256" key="3">
    <source>
        <dbReference type="ARBA" id="ARBA00022448"/>
    </source>
</evidence>
<dbReference type="GO" id="GO:1901678">
    <property type="term" value="P:iron coordination entity transport"/>
    <property type="evidence" value="ECO:0007669"/>
    <property type="project" value="UniProtKB-ARBA"/>
</dbReference>
<dbReference type="SUPFAM" id="SSF53807">
    <property type="entry name" value="Helical backbone' metal receptor"/>
    <property type="match status" value="1"/>
</dbReference>
<keyword evidence="4" id="KW-0732">Signal</keyword>
<evidence type="ECO:0000259" key="9">
    <source>
        <dbReference type="PROSITE" id="PS50983"/>
    </source>
</evidence>
<sequence>MVHRVYVWTDIALIREGEHRCSDSPALLLPVAGKASWRLNGQAPDMMDADMYILPTHTIASFENASGESWSAFLVSFKSVAVIESGNQRENDRVAADVVQELYTPSISRMIGFAEQLFEGRHVTHEPEAYSLHTLFQKMMQVVLEALNSSNQSLEYGAIEAVKRSIAYMDQTMAEPIDFAKQAEQCRLSLRHYSRLFTKLTGLSPTNYRIRSRVAEAKKLLTLTSESVQQVAAKSGFSDPFHFSRTFKRHVGVSPRLYVHLHREHSRIAVYQYLGELLALGVKPVGAPKLLLSGKYVRPLVDGIAETGSTVVMPDMERLKGVAPDAIFTFDGFHYDQYSRIAPTLNIEWSQPAFSRFKQVASLTGRERQADEWMERYADQVQEVRRQLRKSLGTEPTVSFWYIREFPNQFDVYYDREMMYDDLGLNPPPTIDQARRERLQLPFKESKNIAEMPLYAGDYMFVVVDSQARELFEQYRKGAIWRNLQAVKSGRVHVLTRDWLYVDPISRLGQMKELPQLIRA</sequence>
<evidence type="ECO:0000256" key="4">
    <source>
        <dbReference type="ARBA" id="ARBA00022729"/>
    </source>
</evidence>
<keyword evidence="11" id="KW-1185">Reference proteome</keyword>
<dbReference type="RefSeq" id="WP_120109753.1">
    <property type="nucleotide sequence ID" value="NZ_QXQB01000002.1"/>
</dbReference>
<evidence type="ECO:0000259" key="8">
    <source>
        <dbReference type="PROSITE" id="PS01124"/>
    </source>
</evidence>
<dbReference type="Gene3D" id="3.40.50.1980">
    <property type="entry name" value="Nitrogenase molybdenum iron protein domain"/>
    <property type="match status" value="2"/>
</dbReference>
<dbReference type="InterPro" id="IPR002491">
    <property type="entry name" value="ABC_transptr_periplasmic_BD"/>
</dbReference>
<keyword evidence="3" id="KW-0813">Transport</keyword>
<evidence type="ECO:0000256" key="6">
    <source>
        <dbReference type="ARBA" id="ARBA00023125"/>
    </source>
</evidence>
<keyword evidence="7" id="KW-0804">Transcription</keyword>
<dbReference type="EMBL" id="QXQB01000002">
    <property type="protein sequence ID" value="RJX39910.1"/>
    <property type="molecule type" value="Genomic_DNA"/>
</dbReference>
<dbReference type="GO" id="GO:0043565">
    <property type="term" value="F:sequence-specific DNA binding"/>
    <property type="evidence" value="ECO:0007669"/>
    <property type="project" value="InterPro"/>
</dbReference>
<dbReference type="PANTHER" id="PTHR30532">
    <property type="entry name" value="IRON III DICITRATE-BINDING PERIPLASMIC PROTEIN"/>
    <property type="match status" value="1"/>
</dbReference>
<dbReference type="Pfam" id="PF01497">
    <property type="entry name" value="Peripla_BP_2"/>
    <property type="match status" value="1"/>
</dbReference>